<organism evidence="2 3">
    <name type="scientific">Phocaeicola vulgatus CL09T03C04</name>
    <dbReference type="NCBI Taxonomy" id="997891"/>
    <lineage>
        <taxon>Bacteria</taxon>
        <taxon>Pseudomonadati</taxon>
        <taxon>Bacteroidota</taxon>
        <taxon>Bacteroidia</taxon>
        <taxon>Bacteroidales</taxon>
        <taxon>Bacteroidaceae</taxon>
        <taxon>Phocaeicola</taxon>
    </lineage>
</organism>
<reference evidence="2 3" key="1">
    <citation type="submission" date="2012-02" db="EMBL/GenBank/DDBJ databases">
        <title>The Genome Sequence of Bacteroides vulgatus CL09T03C04.</title>
        <authorList>
            <consortium name="The Broad Institute Genome Sequencing Platform"/>
            <person name="Earl A."/>
            <person name="Ward D."/>
            <person name="Feldgarden M."/>
            <person name="Gevers D."/>
            <person name="Zitomersky N.L."/>
            <person name="Coyne M.J."/>
            <person name="Comstock L.E."/>
            <person name="Young S.K."/>
            <person name="Zeng Q."/>
            <person name="Gargeya S."/>
            <person name="Fitzgerald M."/>
            <person name="Haas B."/>
            <person name="Abouelleil A."/>
            <person name="Alvarado L."/>
            <person name="Arachchi H.M."/>
            <person name="Berlin A."/>
            <person name="Chapman S.B."/>
            <person name="Gearin G."/>
            <person name="Goldberg J."/>
            <person name="Griggs A."/>
            <person name="Gujja S."/>
            <person name="Hansen M."/>
            <person name="Heiman D."/>
            <person name="Howarth C."/>
            <person name="Larimer J."/>
            <person name="Lui A."/>
            <person name="MacDonald P.J.P."/>
            <person name="McCowen C."/>
            <person name="Montmayeur A."/>
            <person name="Murphy C."/>
            <person name="Neiman D."/>
            <person name="Pearson M."/>
            <person name="Priest M."/>
            <person name="Roberts A."/>
            <person name="Saif S."/>
            <person name="Shea T."/>
            <person name="Sisk P."/>
            <person name="Stolte C."/>
            <person name="Sykes S."/>
            <person name="Wortman J."/>
            <person name="Nusbaum C."/>
            <person name="Birren B."/>
        </authorList>
    </citation>
    <scope>NUCLEOTIDE SEQUENCE [LARGE SCALE GENOMIC DNA]</scope>
    <source>
        <strain evidence="2 3">CL09T03C04</strain>
    </source>
</reference>
<name>I9TYI9_PHOVU</name>
<dbReference type="RefSeq" id="WP_005852583.1">
    <property type="nucleotide sequence ID" value="NZ_JH724286.1"/>
</dbReference>
<sequence>MKITRCEYDKRKNEIIKYMNAVKLLDAGTYSIQCVDILGQSSSMQIDDELSKILKANSFILLYNLIESTIVNSIKAVSNSIQNDELTYEQLSESIKRLWIKQEARKIREKNQSIELVQRIAETILNWEFLSLQVDSVSISGNIDTQEIRKITQQIGWEQSKDGRELVTIKNKRNNLAHGEYTFSDIGKEYSIKDLEELKNKTLLYLDDVLSKVETYIAEERYKLKR</sequence>
<dbReference type="Pfam" id="PF18737">
    <property type="entry name" value="HEPN_MAE_28990"/>
    <property type="match status" value="1"/>
</dbReference>
<protein>
    <recommendedName>
        <fullName evidence="1">MAE-28990/MAE-18760-like HEPN domain-containing protein</fullName>
    </recommendedName>
</protein>
<dbReference type="InterPro" id="IPR040788">
    <property type="entry name" value="HEPN_MAE_28990"/>
</dbReference>
<dbReference type="EMBL" id="AGXZ01000029">
    <property type="protein sequence ID" value="EIY74841.1"/>
    <property type="molecule type" value="Genomic_DNA"/>
</dbReference>
<dbReference type="PATRIC" id="fig|997891.3.peg.3451"/>
<feature type="domain" description="MAE-28990/MAE-18760-like HEPN" evidence="1">
    <location>
        <begin position="9"/>
        <end position="222"/>
    </location>
</feature>
<evidence type="ECO:0000313" key="2">
    <source>
        <dbReference type="EMBL" id="EIY74841.1"/>
    </source>
</evidence>
<evidence type="ECO:0000259" key="1">
    <source>
        <dbReference type="Pfam" id="PF18737"/>
    </source>
</evidence>
<proteinExistence type="predicted"/>
<accession>I9TYI9</accession>
<keyword evidence="3" id="KW-1185">Reference proteome</keyword>
<evidence type="ECO:0000313" key="3">
    <source>
        <dbReference type="Proteomes" id="UP000004219"/>
    </source>
</evidence>
<dbReference type="AlphaFoldDB" id="I9TYI9"/>
<dbReference type="HOGENOM" id="CLU_100975_0_0_10"/>
<comment type="caution">
    <text evidence="2">The sequence shown here is derived from an EMBL/GenBank/DDBJ whole genome shotgun (WGS) entry which is preliminary data.</text>
</comment>
<gene>
    <name evidence="2" type="ORF">HMPREF1058_03281</name>
</gene>
<dbReference type="Proteomes" id="UP000004219">
    <property type="component" value="Unassembled WGS sequence"/>
</dbReference>